<evidence type="ECO:0000313" key="2">
    <source>
        <dbReference type="Proteomes" id="UP000053424"/>
    </source>
</evidence>
<organism evidence="1 2">
    <name type="scientific">Hebeloma cylindrosporum</name>
    <dbReference type="NCBI Taxonomy" id="76867"/>
    <lineage>
        <taxon>Eukaryota</taxon>
        <taxon>Fungi</taxon>
        <taxon>Dikarya</taxon>
        <taxon>Basidiomycota</taxon>
        <taxon>Agaricomycotina</taxon>
        <taxon>Agaricomycetes</taxon>
        <taxon>Agaricomycetidae</taxon>
        <taxon>Agaricales</taxon>
        <taxon>Agaricineae</taxon>
        <taxon>Hymenogastraceae</taxon>
        <taxon>Hebeloma</taxon>
    </lineage>
</organism>
<name>A0A0C2XK36_HEBCY</name>
<dbReference type="HOGENOM" id="CLU_3032575_0_0_1"/>
<gene>
    <name evidence="1" type="ORF">M413DRAFT_448105</name>
</gene>
<reference evidence="2" key="2">
    <citation type="submission" date="2015-01" db="EMBL/GenBank/DDBJ databases">
        <title>Evolutionary Origins and Diversification of the Mycorrhizal Mutualists.</title>
        <authorList>
            <consortium name="DOE Joint Genome Institute"/>
            <consortium name="Mycorrhizal Genomics Consortium"/>
            <person name="Kohler A."/>
            <person name="Kuo A."/>
            <person name="Nagy L.G."/>
            <person name="Floudas D."/>
            <person name="Copeland A."/>
            <person name="Barry K.W."/>
            <person name="Cichocki N."/>
            <person name="Veneault-Fourrey C."/>
            <person name="LaButti K."/>
            <person name="Lindquist E.A."/>
            <person name="Lipzen A."/>
            <person name="Lundell T."/>
            <person name="Morin E."/>
            <person name="Murat C."/>
            <person name="Riley R."/>
            <person name="Ohm R."/>
            <person name="Sun H."/>
            <person name="Tunlid A."/>
            <person name="Henrissat B."/>
            <person name="Grigoriev I.V."/>
            <person name="Hibbett D.S."/>
            <person name="Martin F."/>
        </authorList>
    </citation>
    <scope>NUCLEOTIDE SEQUENCE [LARGE SCALE GENOMIC DNA]</scope>
    <source>
        <strain evidence="2">h7</strain>
    </source>
</reference>
<dbReference type="EMBL" id="KN831793">
    <property type="protein sequence ID" value="KIM38088.1"/>
    <property type="molecule type" value="Genomic_DNA"/>
</dbReference>
<evidence type="ECO:0000313" key="1">
    <source>
        <dbReference type="EMBL" id="KIM38088.1"/>
    </source>
</evidence>
<sequence length="55" mass="5827">MGESGCRRGSRGGMCASDHGGNWWRNAKYANSQVAALVVVSSVAFSPGDGYAWFD</sequence>
<dbReference type="AlphaFoldDB" id="A0A0C2XK36"/>
<reference evidence="1 2" key="1">
    <citation type="submission" date="2014-04" db="EMBL/GenBank/DDBJ databases">
        <authorList>
            <consortium name="DOE Joint Genome Institute"/>
            <person name="Kuo A."/>
            <person name="Gay G."/>
            <person name="Dore J."/>
            <person name="Kohler A."/>
            <person name="Nagy L.G."/>
            <person name="Floudas D."/>
            <person name="Copeland A."/>
            <person name="Barry K.W."/>
            <person name="Cichocki N."/>
            <person name="Veneault-Fourrey C."/>
            <person name="LaButti K."/>
            <person name="Lindquist E.A."/>
            <person name="Lipzen A."/>
            <person name="Lundell T."/>
            <person name="Morin E."/>
            <person name="Murat C."/>
            <person name="Sun H."/>
            <person name="Tunlid A."/>
            <person name="Henrissat B."/>
            <person name="Grigoriev I.V."/>
            <person name="Hibbett D.S."/>
            <person name="Martin F."/>
            <person name="Nordberg H.P."/>
            <person name="Cantor M.N."/>
            <person name="Hua S.X."/>
        </authorList>
    </citation>
    <scope>NUCLEOTIDE SEQUENCE [LARGE SCALE GENOMIC DNA]</scope>
    <source>
        <strain evidence="2">h7</strain>
    </source>
</reference>
<dbReference type="Proteomes" id="UP000053424">
    <property type="component" value="Unassembled WGS sequence"/>
</dbReference>
<accession>A0A0C2XK36</accession>
<keyword evidence="2" id="KW-1185">Reference proteome</keyword>
<protein>
    <submittedName>
        <fullName evidence="1">Uncharacterized protein</fullName>
    </submittedName>
</protein>
<proteinExistence type="predicted"/>